<dbReference type="PROSITE" id="PS50097">
    <property type="entry name" value="BTB"/>
    <property type="match status" value="1"/>
</dbReference>
<dbReference type="SUPFAM" id="SSF54695">
    <property type="entry name" value="POZ domain"/>
    <property type="match status" value="1"/>
</dbReference>
<dbReference type="EMBL" id="BDSP01000184">
    <property type="protein sequence ID" value="GAX22435.1"/>
    <property type="molecule type" value="Genomic_DNA"/>
</dbReference>
<evidence type="ECO:0000259" key="1">
    <source>
        <dbReference type="PROSITE" id="PS50097"/>
    </source>
</evidence>
<dbReference type="Pfam" id="PF02214">
    <property type="entry name" value="BTB_2"/>
    <property type="match status" value="1"/>
</dbReference>
<sequence>MTTEETKPKVVQLDVGGTLYKVSRDTLERCEGSMLASLISDQWKEGNTDEPIFIDRNGRLFEHVLDYLRASKVYLPSTVNIEAVKEEFEFYGIDADMSEVHEKYGHKYLHELNERIRVQEESLYALKAEAHAIQASMMVEHEFFKEHETPYIPVPEEYRPKRHTRCIDLPEEYRPFDKETLRTCLQQRGFKMNRADRDYVSVEDMES</sequence>
<keyword evidence="3" id="KW-1185">Reference proteome</keyword>
<dbReference type="PANTHER" id="PTHR14499:SF136">
    <property type="entry name" value="GH08630P"/>
    <property type="match status" value="1"/>
</dbReference>
<proteinExistence type="predicted"/>
<dbReference type="SMART" id="SM00225">
    <property type="entry name" value="BTB"/>
    <property type="match status" value="1"/>
</dbReference>
<evidence type="ECO:0000313" key="2">
    <source>
        <dbReference type="EMBL" id="GAX22435.1"/>
    </source>
</evidence>
<dbReference type="CDD" id="cd18316">
    <property type="entry name" value="BTB_POZ_KCTD-like"/>
    <property type="match status" value="1"/>
</dbReference>
<dbReference type="InParanoid" id="A0A1Z5K8F6"/>
<dbReference type="GO" id="GO:0051260">
    <property type="term" value="P:protein homooligomerization"/>
    <property type="evidence" value="ECO:0007669"/>
    <property type="project" value="InterPro"/>
</dbReference>
<dbReference type="InterPro" id="IPR003131">
    <property type="entry name" value="T1-type_BTB"/>
</dbReference>
<comment type="caution">
    <text evidence="2">The sequence shown here is derived from an EMBL/GenBank/DDBJ whole genome shotgun (WGS) entry which is preliminary data.</text>
</comment>
<evidence type="ECO:0000313" key="3">
    <source>
        <dbReference type="Proteomes" id="UP000198406"/>
    </source>
</evidence>
<reference evidence="2 3" key="1">
    <citation type="journal article" date="2015" name="Plant Cell">
        <title>Oil accumulation by the oleaginous diatom Fistulifera solaris as revealed by the genome and transcriptome.</title>
        <authorList>
            <person name="Tanaka T."/>
            <person name="Maeda Y."/>
            <person name="Veluchamy A."/>
            <person name="Tanaka M."/>
            <person name="Abida H."/>
            <person name="Marechal E."/>
            <person name="Bowler C."/>
            <person name="Muto M."/>
            <person name="Sunaga Y."/>
            <person name="Tanaka M."/>
            <person name="Yoshino T."/>
            <person name="Taniguchi T."/>
            <person name="Fukuda Y."/>
            <person name="Nemoto M."/>
            <person name="Matsumoto M."/>
            <person name="Wong P.S."/>
            <person name="Aburatani S."/>
            <person name="Fujibuchi W."/>
        </authorList>
    </citation>
    <scope>NUCLEOTIDE SEQUENCE [LARGE SCALE GENOMIC DNA]</scope>
    <source>
        <strain evidence="2 3">JPCC DA0580</strain>
    </source>
</reference>
<gene>
    <name evidence="2" type="ORF">FisN_14Hh049</name>
</gene>
<accession>A0A1Z5K8F6</accession>
<dbReference type="OrthoDB" id="45549at2759"/>
<name>A0A1Z5K8F6_FISSO</name>
<organism evidence="2 3">
    <name type="scientific">Fistulifera solaris</name>
    <name type="common">Oleaginous diatom</name>
    <dbReference type="NCBI Taxonomy" id="1519565"/>
    <lineage>
        <taxon>Eukaryota</taxon>
        <taxon>Sar</taxon>
        <taxon>Stramenopiles</taxon>
        <taxon>Ochrophyta</taxon>
        <taxon>Bacillariophyta</taxon>
        <taxon>Bacillariophyceae</taxon>
        <taxon>Bacillariophycidae</taxon>
        <taxon>Naviculales</taxon>
        <taxon>Naviculaceae</taxon>
        <taxon>Fistulifera</taxon>
    </lineage>
</organism>
<dbReference type="AlphaFoldDB" id="A0A1Z5K8F6"/>
<dbReference type="InterPro" id="IPR011333">
    <property type="entry name" value="SKP1/BTB/POZ_sf"/>
</dbReference>
<protein>
    <recommendedName>
        <fullName evidence="1">BTB domain-containing protein</fullName>
    </recommendedName>
</protein>
<dbReference type="Gene3D" id="3.30.710.10">
    <property type="entry name" value="Potassium Channel Kv1.1, Chain A"/>
    <property type="match status" value="1"/>
</dbReference>
<dbReference type="Proteomes" id="UP000198406">
    <property type="component" value="Unassembled WGS sequence"/>
</dbReference>
<dbReference type="InterPro" id="IPR000210">
    <property type="entry name" value="BTB/POZ_dom"/>
</dbReference>
<feature type="domain" description="BTB" evidence="1">
    <location>
        <begin position="9"/>
        <end position="77"/>
    </location>
</feature>
<dbReference type="PANTHER" id="PTHR14499">
    <property type="entry name" value="POTASSIUM CHANNEL TETRAMERIZATION DOMAIN-CONTAINING"/>
    <property type="match status" value="1"/>
</dbReference>